<accession>A0ABW5H0R1</accession>
<name>A0ABW5H0R1_9PSEU</name>
<dbReference type="RefSeq" id="WP_378300823.1">
    <property type="nucleotide sequence ID" value="NZ_JBHUKS010000004.1"/>
</dbReference>
<dbReference type="InterPro" id="IPR041375">
    <property type="entry name" value="VapC45_PIN-like"/>
</dbReference>
<reference evidence="3" key="1">
    <citation type="journal article" date="2019" name="Int. J. Syst. Evol. Microbiol.">
        <title>The Global Catalogue of Microorganisms (GCM) 10K type strain sequencing project: providing services to taxonomists for standard genome sequencing and annotation.</title>
        <authorList>
            <consortium name="The Broad Institute Genomics Platform"/>
            <consortium name="The Broad Institute Genome Sequencing Center for Infectious Disease"/>
            <person name="Wu L."/>
            <person name="Ma J."/>
        </authorList>
    </citation>
    <scope>NUCLEOTIDE SEQUENCE [LARGE SCALE GENOMIC DNA]</scope>
    <source>
        <strain evidence="3">CGMCC 4.7641</strain>
    </source>
</reference>
<evidence type="ECO:0000313" key="3">
    <source>
        <dbReference type="Proteomes" id="UP001597483"/>
    </source>
</evidence>
<dbReference type="EMBL" id="JBHUKS010000004">
    <property type="protein sequence ID" value="MFD2466688.1"/>
    <property type="molecule type" value="Genomic_DNA"/>
</dbReference>
<proteinExistence type="predicted"/>
<organism evidence="2 3">
    <name type="scientific">Amycolatopsis silviterrae</name>
    <dbReference type="NCBI Taxonomy" id="1656914"/>
    <lineage>
        <taxon>Bacteria</taxon>
        <taxon>Bacillati</taxon>
        <taxon>Actinomycetota</taxon>
        <taxon>Actinomycetes</taxon>
        <taxon>Pseudonocardiales</taxon>
        <taxon>Pseudonocardiaceae</taxon>
        <taxon>Amycolatopsis</taxon>
    </lineage>
</organism>
<sequence>MPPEFFLDRGLGRRLAEELTGLGWIVHRAAAHFPDDAQHVADEDWLDYGLARGWSPLCKDGRIKGRDTERAPLETYGGVLFYLDNQRLRVDDMVARFEQHRQAIHQAVARGGPRAYAVGAQRLRATWP</sequence>
<dbReference type="Pfam" id="PF18478">
    <property type="entry name" value="PIN_10"/>
    <property type="match status" value="1"/>
</dbReference>
<comment type="caution">
    <text evidence="2">The sequence shown here is derived from an EMBL/GenBank/DDBJ whole genome shotgun (WGS) entry which is preliminary data.</text>
</comment>
<dbReference type="Proteomes" id="UP001597483">
    <property type="component" value="Unassembled WGS sequence"/>
</dbReference>
<evidence type="ECO:0000259" key="1">
    <source>
        <dbReference type="Pfam" id="PF18478"/>
    </source>
</evidence>
<feature type="domain" description="VapC45 PIN like" evidence="1">
    <location>
        <begin position="3"/>
        <end position="84"/>
    </location>
</feature>
<evidence type="ECO:0000313" key="2">
    <source>
        <dbReference type="EMBL" id="MFD2466688.1"/>
    </source>
</evidence>
<protein>
    <recommendedName>
        <fullName evidence="1">VapC45 PIN like domain-containing protein</fullName>
    </recommendedName>
</protein>
<keyword evidence="3" id="KW-1185">Reference proteome</keyword>
<gene>
    <name evidence="2" type="ORF">ACFSVL_04740</name>
</gene>